<dbReference type="GeneID" id="127349814"/>
<evidence type="ECO:0000256" key="1">
    <source>
        <dbReference type="ARBA" id="ARBA00001968"/>
    </source>
</evidence>
<evidence type="ECO:0000313" key="9">
    <source>
        <dbReference type="Proteomes" id="UP000694389"/>
    </source>
</evidence>
<feature type="domain" description="BED-type" evidence="7">
    <location>
        <begin position="23"/>
        <end position="75"/>
    </location>
</feature>
<dbReference type="PROSITE" id="PS50808">
    <property type="entry name" value="ZF_BED"/>
    <property type="match status" value="1"/>
</dbReference>
<dbReference type="InterPro" id="IPR027806">
    <property type="entry name" value="HARBI1_dom"/>
</dbReference>
<evidence type="ECO:0000256" key="6">
    <source>
        <dbReference type="SAM" id="MobiDB-lite"/>
    </source>
</evidence>
<accession>A0A8C4HXL7</accession>
<keyword evidence="4" id="KW-0862">Zinc</keyword>
<evidence type="ECO:0000256" key="3">
    <source>
        <dbReference type="ARBA" id="ARBA00022771"/>
    </source>
</evidence>
<dbReference type="GO" id="GO:0003677">
    <property type="term" value="F:DNA binding"/>
    <property type="evidence" value="ECO:0007669"/>
    <property type="project" value="InterPro"/>
</dbReference>
<dbReference type="InterPro" id="IPR003656">
    <property type="entry name" value="Znf_BED"/>
</dbReference>
<keyword evidence="2" id="KW-0479">Metal-binding</keyword>
<comment type="cofactor">
    <cofactor evidence="1">
        <name>a divalent metal cation</name>
        <dbReference type="ChEBI" id="CHEBI:60240"/>
    </cofactor>
</comment>
<dbReference type="Pfam" id="PF02892">
    <property type="entry name" value="zf-BED"/>
    <property type="match status" value="1"/>
</dbReference>
<organism evidence="8 9">
    <name type="scientific">Dicentrarchus labrax</name>
    <name type="common">European seabass</name>
    <name type="synonym">Morone labrax</name>
    <dbReference type="NCBI Taxonomy" id="13489"/>
    <lineage>
        <taxon>Eukaryota</taxon>
        <taxon>Metazoa</taxon>
        <taxon>Chordata</taxon>
        <taxon>Craniata</taxon>
        <taxon>Vertebrata</taxon>
        <taxon>Euteleostomi</taxon>
        <taxon>Actinopterygii</taxon>
        <taxon>Neopterygii</taxon>
        <taxon>Teleostei</taxon>
        <taxon>Neoteleostei</taxon>
        <taxon>Acanthomorphata</taxon>
        <taxon>Eupercaria</taxon>
        <taxon>Moronidae</taxon>
        <taxon>Dicentrarchus</taxon>
    </lineage>
</organism>
<feature type="region of interest" description="Disordered" evidence="6">
    <location>
        <begin position="64"/>
        <end position="97"/>
    </location>
</feature>
<evidence type="ECO:0000256" key="4">
    <source>
        <dbReference type="ARBA" id="ARBA00022833"/>
    </source>
</evidence>
<feature type="compositionally biased region" description="Basic and acidic residues" evidence="6">
    <location>
        <begin position="69"/>
        <end position="85"/>
    </location>
</feature>
<dbReference type="RefSeq" id="XP_051231717.1">
    <property type="nucleotide sequence ID" value="XM_051375757.1"/>
</dbReference>
<sequence length="456" mass="51573">MEETATCSQNPDKGKSPSNTSRPKSSKVWEYFSFSPERKGFVTCAVCFMELAYHRSTTAMWQHLKRKHPPAEGDSNRPGVWEKKQQSQPEDDTPREEADAVLVDHDYAPPPPPLGPALNDIGSLGEEIQRLRGQIEKVTMRQRFGIHRFAGSDEDIQFFTRFASYDLLMRFWALIEPTLPAMVSVTQAQRDTFTEPSATATRSLKPIDEMFMFLNFLSLGSKRCDLADRYGVQQSAVGRIITTWSNFLYAVLGSVRIWIPAEKIREHLPAEFEDYADTRVVLHCTALRCRVPSSLLLQGEAAHRSYCTLRGLLGVAPHGAVTFVSPLYAGSVSDNRIMRESGILSLLRPGMAIMVDRGFLVGDSVPCKIYKAAFLSGRSQTSACEVMETQAAARLRLLVERLIRRVKEHKFFDTEIPVWLFGNVNQLYAVACLLTNYENDLHYINGEERKHRTELK</sequence>
<evidence type="ECO:0000256" key="5">
    <source>
        <dbReference type="PROSITE-ProRule" id="PRU00027"/>
    </source>
</evidence>
<dbReference type="InterPro" id="IPR027805">
    <property type="entry name" value="Transposase_HTH_dom"/>
</dbReference>
<dbReference type="AlphaFoldDB" id="A0A8C4HXL7"/>
<dbReference type="SMART" id="SM00614">
    <property type="entry name" value="ZnF_BED"/>
    <property type="match status" value="1"/>
</dbReference>
<dbReference type="OrthoDB" id="10020990at2759"/>
<dbReference type="Proteomes" id="UP000694389">
    <property type="component" value="Unassembled WGS sequence"/>
</dbReference>
<evidence type="ECO:0000313" key="8">
    <source>
        <dbReference type="Ensembl" id="ENSDLAP00005048550.1"/>
    </source>
</evidence>
<keyword evidence="3 5" id="KW-0863">Zinc-finger</keyword>
<dbReference type="PANTHER" id="PTHR23080">
    <property type="entry name" value="THAP DOMAIN PROTEIN"/>
    <property type="match status" value="1"/>
</dbReference>
<dbReference type="Ensembl" id="ENSDLAT00005051750.2">
    <property type="protein sequence ID" value="ENSDLAP00005048550.1"/>
    <property type="gene ID" value="ENSDLAG00005021292.2"/>
</dbReference>
<dbReference type="OMA" id="TSACEVM"/>
<proteinExistence type="predicted"/>
<reference evidence="8" key="1">
    <citation type="submission" date="2025-08" db="UniProtKB">
        <authorList>
            <consortium name="Ensembl"/>
        </authorList>
    </citation>
    <scope>IDENTIFICATION</scope>
</reference>
<reference evidence="8" key="2">
    <citation type="submission" date="2025-09" db="UniProtKB">
        <authorList>
            <consortium name="Ensembl"/>
        </authorList>
    </citation>
    <scope>IDENTIFICATION</scope>
</reference>
<feature type="compositionally biased region" description="Polar residues" evidence="6">
    <location>
        <begin position="1"/>
        <end position="23"/>
    </location>
</feature>
<dbReference type="GeneTree" id="ENSGT00940000164656"/>
<protein>
    <recommendedName>
        <fullName evidence="7">BED-type domain-containing protein</fullName>
    </recommendedName>
</protein>
<gene>
    <name evidence="8" type="primary">LOC127349814</name>
</gene>
<keyword evidence="9" id="KW-1185">Reference proteome</keyword>
<dbReference type="Pfam" id="PF13613">
    <property type="entry name" value="HTH_Tnp_4"/>
    <property type="match status" value="1"/>
</dbReference>
<evidence type="ECO:0000259" key="7">
    <source>
        <dbReference type="PROSITE" id="PS50808"/>
    </source>
</evidence>
<name>A0A8C4HXL7_DICLA</name>
<dbReference type="PANTHER" id="PTHR23080:SF133">
    <property type="entry name" value="SI:CH211-262I1.5-RELATED"/>
    <property type="match status" value="1"/>
</dbReference>
<dbReference type="GO" id="GO:0008270">
    <property type="term" value="F:zinc ion binding"/>
    <property type="evidence" value="ECO:0007669"/>
    <property type="project" value="UniProtKB-KW"/>
</dbReference>
<evidence type="ECO:0000256" key="2">
    <source>
        <dbReference type="ARBA" id="ARBA00022723"/>
    </source>
</evidence>
<dbReference type="InterPro" id="IPR036236">
    <property type="entry name" value="Znf_C2H2_sf"/>
</dbReference>
<dbReference type="Pfam" id="PF13359">
    <property type="entry name" value="DDE_Tnp_4"/>
    <property type="match status" value="1"/>
</dbReference>
<feature type="region of interest" description="Disordered" evidence="6">
    <location>
        <begin position="1"/>
        <end position="26"/>
    </location>
</feature>
<dbReference type="SUPFAM" id="SSF57667">
    <property type="entry name" value="beta-beta-alpha zinc fingers"/>
    <property type="match status" value="1"/>
</dbReference>